<keyword evidence="2" id="KW-1133">Transmembrane helix</keyword>
<keyword evidence="4" id="KW-1185">Reference proteome</keyword>
<sequence>MLAGMESSAPAAVPWIVLAVALLALAGLAAAWLVRRRARPRAAVAPAEEPALPAPATRYPDDDLPGFLDTPPGMPRTDPAPPVPAAVVAPAAPPAERRDGPGPGQAVAVMAAATLLLIGALAAVALAGRENGAPAAGSASRATPPPATRPAPAPPLPELPGVPAHPLPGESGAGALATRSVPLGEDGVTARLTFGGIVLERHAVGVTVAHPSLSVTTTGEPGDDAHAALAHLRLETWNCLAVEVPADPEGAGCVRSTVEYADLPAPALGVTRDGEEVRITGRFPTYTRPNGTAPVYTGRSYELTASVRPAGPVRDSRADAEATLFLGTDRVGTRDEPGLNVVRYAG</sequence>
<feature type="transmembrane region" description="Helical" evidence="2">
    <location>
        <begin position="106"/>
        <end position="128"/>
    </location>
</feature>
<evidence type="ECO:0000313" key="3">
    <source>
        <dbReference type="EMBL" id="SFL94967.1"/>
    </source>
</evidence>
<dbReference type="InParanoid" id="A0A1I4LW74"/>
<name>A0A1I4LW74_9ACTN</name>
<protein>
    <submittedName>
        <fullName evidence="3">MYXO-CTERM domain-containing protein</fullName>
    </submittedName>
</protein>
<gene>
    <name evidence="3" type="ORF">SAMN04488085_1256</name>
</gene>
<evidence type="ECO:0000256" key="1">
    <source>
        <dbReference type="SAM" id="MobiDB-lite"/>
    </source>
</evidence>
<keyword evidence="2" id="KW-0812">Transmembrane</keyword>
<organism evidence="3 4">
    <name type="scientific">Geodermatophilus ruber</name>
    <dbReference type="NCBI Taxonomy" id="504800"/>
    <lineage>
        <taxon>Bacteria</taxon>
        <taxon>Bacillati</taxon>
        <taxon>Actinomycetota</taxon>
        <taxon>Actinomycetes</taxon>
        <taxon>Geodermatophilales</taxon>
        <taxon>Geodermatophilaceae</taxon>
        <taxon>Geodermatophilus</taxon>
    </lineage>
</organism>
<dbReference type="AlphaFoldDB" id="A0A1I4LW74"/>
<proteinExistence type="predicted"/>
<feature type="compositionally biased region" description="Low complexity" evidence="1">
    <location>
        <begin position="132"/>
        <end position="142"/>
    </location>
</feature>
<dbReference type="Proteomes" id="UP000199152">
    <property type="component" value="Unassembled WGS sequence"/>
</dbReference>
<feature type="region of interest" description="Disordered" evidence="1">
    <location>
        <begin position="68"/>
        <end position="103"/>
    </location>
</feature>
<evidence type="ECO:0000256" key="2">
    <source>
        <dbReference type="SAM" id="Phobius"/>
    </source>
</evidence>
<feature type="compositionally biased region" description="Pro residues" evidence="1">
    <location>
        <begin position="143"/>
        <end position="166"/>
    </location>
</feature>
<keyword evidence="2" id="KW-0472">Membrane</keyword>
<reference evidence="3 4" key="1">
    <citation type="submission" date="2016-10" db="EMBL/GenBank/DDBJ databases">
        <authorList>
            <person name="de Groot N.N."/>
        </authorList>
    </citation>
    <scope>NUCLEOTIDE SEQUENCE [LARGE SCALE GENOMIC DNA]</scope>
    <source>
        <strain evidence="3 4">DSM 45317</strain>
    </source>
</reference>
<evidence type="ECO:0000313" key="4">
    <source>
        <dbReference type="Proteomes" id="UP000199152"/>
    </source>
</evidence>
<dbReference type="EMBL" id="FOSW01000025">
    <property type="protein sequence ID" value="SFL94967.1"/>
    <property type="molecule type" value="Genomic_DNA"/>
</dbReference>
<accession>A0A1I4LW74</accession>
<feature type="transmembrane region" description="Helical" evidence="2">
    <location>
        <begin position="12"/>
        <end position="34"/>
    </location>
</feature>
<feature type="compositionally biased region" description="Pro residues" evidence="1">
    <location>
        <begin position="72"/>
        <end position="84"/>
    </location>
</feature>
<feature type="region of interest" description="Disordered" evidence="1">
    <location>
        <begin position="132"/>
        <end position="177"/>
    </location>
</feature>